<comment type="caution">
    <text evidence="2">The sequence shown here is derived from an EMBL/GenBank/DDBJ whole genome shotgun (WGS) entry which is preliminary data.</text>
</comment>
<feature type="transmembrane region" description="Helical" evidence="1">
    <location>
        <begin position="176"/>
        <end position="195"/>
    </location>
</feature>
<proteinExistence type="predicted"/>
<feature type="transmembrane region" description="Helical" evidence="1">
    <location>
        <begin position="107"/>
        <end position="131"/>
    </location>
</feature>
<dbReference type="InterPro" id="IPR010539">
    <property type="entry name" value="BaxI_1-like"/>
</dbReference>
<protein>
    <submittedName>
        <fullName evidence="2">Bax inhibitor-1/YccA family protein</fullName>
    </submittedName>
</protein>
<keyword evidence="1" id="KW-0472">Membrane</keyword>
<feature type="transmembrane region" description="Helical" evidence="1">
    <location>
        <begin position="143"/>
        <end position="164"/>
    </location>
</feature>
<feature type="transmembrane region" description="Helical" evidence="1">
    <location>
        <begin position="33"/>
        <end position="50"/>
    </location>
</feature>
<feature type="transmembrane region" description="Helical" evidence="1">
    <location>
        <begin position="56"/>
        <end position="76"/>
    </location>
</feature>
<gene>
    <name evidence="2" type="ORF">ACFPU1_01135</name>
</gene>
<dbReference type="Pfam" id="PF12811">
    <property type="entry name" value="BaxI_1"/>
    <property type="match status" value="1"/>
</dbReference>
<feature type="transmembrane region" description="Helical" evidence="1">
    <location>
        <begin position="83"/>
        <end position="101"/>
    </location>
</feature>
<name>A0ABW0YJ19_9BACI</name>
<evidence type="ECO:0000313" key="3">
    <source>
        <dbReference type="Proteomes" id="UP001596142"/>
    </source>
</evidence>
<dbReference type="EMBL" id="JBHSOZ010000002">
    <property type="protein sequence ID" value="MFC5711377.1"/>
    <property type="molecule type" value="Genomic_DNA"/>
</dbReference>
<organism evidence="2 3">
    <name type="scientific">Thalassorhabdus alkalitolerans</name>
    <dbReference type="NCBI Taxonomy" id="2282697"/>
    <lineage>
        <taxon>Bacteria</taxon>
        <taxon>Bacillati</taxon>
        <taxon>Bacillota</taxon>
        <taxon>Bacilli</taxon>
        <taxon>Bacillales</taxon>
        <taxon>Bacillaceae</taxon>
        <taxon>Thalassorhabdus</taxon>
    </lineage>
</organism>
<evidence type="ECO:0000256" key="1">
    <source>
        <dbReference type="SAM" id="Phobius"/>
    </source>
</evidence>
<dbReference type="PIRSF" id="PIRSF009160">
    <property type="entry name" value="UCP009160"/>
    <property type="match status" value="1"/>
</dbReference>
<accession>A0ABW0YJ19</accession>
<dbReference type="PANTHER" id="PTHR41282:SF1">
    <property type="entry name" value="CONSERVED TRANSMEMBRANE PROTEIN-RELATED"/>
    <property type="match status" value="1"/>
</dbReference>
<dbReference type="PANTHER" id="PTHR41282">
    <property type="entry name" value="CONSERVED TRANSMEMBRANE PROTEIN-RELATED"/>
    <property type="match status" value="1"/>
</dbReference>
<reference evidence="3" key="1">
    <citation type="journal article" date="2019" name="Int. J. Syst. Evol. Microbiol.">
        <title>The Global Catalogue of Microorganisms (GCM) 10K type strain sequencing project: providing services to taxonomists for standard genome sequencing and annotation.</title>
        <authorList>
            <consortium name="The Broad Institute Genomics Platform"/>
            <consortium name="The Broad Institute Genome Sequencing Center for Infectious Disease"/>
            <person name="Wu L."/>
            <person name="Ma J."/>
        </authorList>
    </citation>
    <scope>NUCLEOTIDE SEQUENCE [LARGE SCALE GENOMIC DNA]</scope>
    <source>
        <strain evidence="3">CECT 7184</strain>
    </source>
</reference>
<sequence>MRGISNPVLNHKVFAQHTGGQAMTITGTINKTFFFLILVTISAFYVWQLYAAGENIQPYMVIGLLGALILGLVASFKPATVPFTGPLYALLKGMLIGGLSARLEHEFGGIVIQAAAGTIAVFFAMLILYRLRLIKATKRFRSVVLTATAGIFLLYLIHIILRFFDLGVPIIRDATPLGIIFSLFVIVIAALNLIIDFDFIEKGVQRRSSKKMEWYGAFGLTVTLIWLYIEILRLLAKIRRMKN</sequence>
<dbReference type="Proteomes" id="UP001596142">
    <property type="component" value="Unassembled WGS sequence"/>
</dbReference>
<keyword evidence="1" id="KW-0812">Transmembrane</keyword>
<dbReference type="RefSeq" id="WP_385937511.1">
    <property type="nucleotide sequence ID" value="NZ_JBHSOZ010000002.1"/>
</dbReference>
<feature type="transmembrane region" description="Helical" evidence="1">
    <location>
        <begin position="215"/>
        <end position="236"/>
    </location>
</feature>
<keyword evidence="1" id="KW-1133">Transmembrane helix</keyword>
<keyword evidence="3" id="KW-1185">Reference proteome</keyword>
<evidence type="ECO:0000313" key="2">
    <source>
        <dbReference type="EMBL" id="MFC5711377.1"/>
    </source>
</evidence>